<gene>
    <name evidence="1" type="ORF">Q8X39_03595</name>
</gene>
<sequence>MEKTKYSPQPATLQHANARMLNRYMPWMDYMLTITLGKTYDLSLEPTYEQARDQLRHLGRTLNSAVWGNRSKYNDKCQVLYIPAIEGAVGNKRIHAHILIGNVKSRAELDAHLRSYIPRSHWLLPRYDVAEIHDGDGIAFYVAKETAGLNQGAIDWQLASIPKPLMP</sequence>
<name>A0ABT9FZQ9_LEPDI</name>
<proteinExistence type="predicted"/>
<reference evidence="1 2" key="1">
    <citation type="submission" date="2023-08" db="EMBL/GenBank/DDBJ databases">
        <authorList>
            <person name="Roldan D.M."/>
            <person name="Menes R.J."/>
        </authorList>
    </citation>
    <scope>NUCLEOTIDE SEQUENCE [LARGE SCALE GENOMIC DNA]</scope>
    <source>
        <strain evidence="1 2">CCM 2812</strain>
    </source>
</reference>
<accession>A0ABT9FZQ9</accession>
<organism evidence="1 2">
    <name type="scientific">Leptothrix discophora</name>
    <dbReference type="NCBI Taxonomy" id="89"/>
    <lineage>
        <taxon>Bacteria</taxon>
        <taxon>Pseudomonadati</taxon>
        <taxon>Pseudomonadota</taxon>
        <taxon>Betaproteobacteria</taxon>
        <taxon>Burkholderiales</taxon>
        <taxon>Sphaerotilaceae</taxon>
        <taxon>Leptothrix</taxon>
    </lineage>
</organism>
<comment type="caution">
    <text evidence="1">The sequence shown here is derived from an EMBL/GenBank/DDBJ whole genome shotgun (WGS) entry which is preliminary data.</text>
</comment>
<dbReference type="EMBL" id="JAUZEE010000001">
    <property type="protein sequence ID" value="MDP4299706.1"/>
    <property type="molecule type" value="Genomic_DNA"/>
</dbReference>
<evidence type="ECO:0000313" key="2">
    <source>
        <dbReference type="Proteomes" id="UP001235760"/>
    </source>
</evidence>
<dbReference type="Proteomes" id="UP001235760">
    <property type="component" value="Unassembled WGS sequence"/>
</dbReference>
<protein>
    <submittedName>
        <fullName evidence="1">Uncharacterized protein</fullName>
    </submittedName>
</protein>
<dbReference type="RefSeq" id="WP_305748237.1">
    <property type="nucleotide sequence ID" value="NZ_JAUZEE010000001.1"/>
</dbReference>
<keyword evidence="2" id="KW-1185">Reference proteome</keyword>
<evidence type="ECO:0000313" key="1">
    <source>
        <dbReference type="EMBL" id="MDP4299706.1"/>
    </source>
</evidence>